<reference evidence="13 14" key="1">
    <citation type="submission" date="2016-11" db="EMBL/GenBank/DDBJ databases">
        <authorList>
            <person name="Jaros S."/>
            <person name="Januszkiewicz K."/>
            <person name="Wedrychowicz H."/>
        </authorList>
    </citation>
    <scope>NUCLEOTIDE SEQUENCE [LARGE SCALE GENOMIC DNA]</scope>
    <source>
        <strain evidence="13 14">DSM 26897</strain>
    </source>
</reference>
<dbReference type="InterPro" id="IPR008969">
    <property type="entry name" value="CarboxyPept-like_regulatory"/>
</dbReference>
<dbReference type="EMBL" id="FQUO01000003">
    <property type="protein sequence ID" value="SHE84887.1"/>
    <property type="molecule type" value="Genomic_DNA"/>
</dbReference>
<dbReference type="InterPro" id="IPR037066">
    <property type="entry name" value="Plug_dom_sf"/>
</dbReference>
<feature type="domain" description="TonB-dependent receptor plug" evidence="12">
    <location>
        <begin position="118"/>
        <end position="222"/>
    </location>
</feature>
<dbReference type="NCBIfam" id="TIGR04056">
    <property type="entry name" value="OMP_RagA_SusC"/>
    <property type="match status" value="1"/>
</dbReference>
<comment type="subcellular location">
    <subcellularLocation>
        <location evidence="1 8">Cell outer membrane</location>
        <topology evidence="1 8">Multi-pass membrane protein</topology>
    </subcellularLocation>
</comment>
<evidence type="ECO:0000259" key="12">
    <source>
        <dbReference type="Pfam" id="PF07715"/>
    </source>
</evidence>
<proteinExistence type="inferred from homology"/>
<dbReference type="Gene3D" id="2.60.40.1120">
    <property type="entry name" value="Carboxypeptidase-like, regulatory domain"/>
    <property type="match status" value="1"/>
</dbReference>
<dbReference type="Proteomes" id="UP000184368">
    <property type="component" value="Unassembled WGS sequence"/>
</dbReference>
<dbReference type="PROSITE" id="PS52016">
    <property type="entry name" value="TONB_DEPENDENT_REC_3"/>
    <property type="match status" value="1"/>
</dbReference>
<dbReference type="Gene3D" id="2.170.130.10">
    <property type="entry name" value="TonB-dependent receptor, plug domain"/>
    <property type="match status" value="1"/>
</dbReference>
<sequence>MPLRLATRRFLTAVCLTFLSSVALAQQKTVTGKVTDANNQSIAGATVTVKGTNTATQTNPDGTFSLNVPAGATLVVSFVGFESQEIAVADKNTISVGLKNNASNLNEVVVTGYSSQRKKDIVGAVTIVDMENVKSVPAANLGAQLQGQAAGVTVSSTGAPGSPAVVRIRGFQSSGNNNPLYVIDGVPTEDPSILNPQDVESMQVLKDATATAIYGTRAANGVIIVTTKQGRSGRTNVSYETYVGIQEISKGQVPEMLNNQEYMEYLRRTGATKHVALGNGPFAIPDYIIVSPGFKGGVSASDPRAAANLYSLDPLYQILKTSPQGTNWFDAISRKGIIQSHQLSANGGTDKLNYSVGLNYFNQQGTFKFTGYDRYTARANTTFKPKTWLRFGENMQVSWENRLGGDQRGEGGAWSQAYRMVPYIPVYDINGGFGGNGVGESGNGTNPVANLVRSKDDKNQNIRLFGNVFAELQPIKSVVLRTSMGIDAGDNFGRFISRKTYERAENQGTTQLTEQASRYLNWTFTNTATFQKVFGGVHDVKVLAGSEAIRRKFRQIRAFGQRFDFDNSDFINLNRAGNQSGDRNVFTDADNIVTISSLFGRVDYAFDGKYLLNATVRRDGASVFGPNNRYGIFPSVGLGWRVSEENFMKGISWISDLKLRGGWGTVGSISNASALNAISTFSSTPGTTNYDIDGNNTSSSTGYRPGNIGNPDSKWETTESKNIGLDLSILNGKWNFTFDAYQNDTRDLLVRRQRNSMDIIANQPLDNVGTMRNRGFEFQINNRGKITGDLGYDWSLNFTHYKNEMTKFNNEGTPYFQGLDRFSNALITRNGLPVSSFYGYQITGFYNTQADVDKGPKLAGQAAKIGTWMYKDVNGDGNINGDDVTVLGNPHPDFTLGGNFSLNYKNFDFNMFLFWNYGNEIYNYTKWYTDMRGFVGGVSKRVLYDSWTPQNQNAKLPVLQAGQDGFNVPGGFVTSQSNSYYVEDGSYLRAKTLQLGYTLPRGLSQKIGLQNVRVYVQAQNLFTITKYEGADPDLSLINNNGTDLYIGVDRSGFPNPKQFLFGLNVSF</sequence>
<dbReference type="RefSeq" id="WP_073040634.1">
    <property type="nucleotide sequence ID" value="NZ_FQUO01000003.1"/>
</dbReference>
<protein>
    <submittedName>
        <fullName evidence="13">TonB-linked outer membrane protein, SusC/RagA family</fullName>
    </submittedName>
</protein>
<dbReference type="InterPro" id="IPR023996">
    <property type="entry name" value="TonB-dep_OMP_SusC/RagA"/>
</dbReference>
<evidence type="ECO:0000256" key="10">
    <source>
        <dbReference type="SAM" id="SignalP"/>
    </source>
</evidence>
<feature type="chain" id="PRO_5012160438" evidence="10">
    <location>
        <begin position="26"/>
        <end position="1067"/>
    </location>
</feature>
<evidence type="ECO:0000256" key="1">
    <source>
        <dbReference type="ARBA" id="ARBA00004571"/>
    </source>
</evidence>
<keyword evidence="10" id="KW-0732">Signal</keyword>
<dbReference type="InterPro" id="IPR039426">
    <property type="entry name" value="TonB-dep_rcpt-like"/>
</dbReference>
<evidence type="ECO:0000313" key="13">
    <source>
        <dbReference type="EMBL" id="SHE84887.1"/>
    </source>
</evidence>
<evidence type="ECO:0000256" key="5">
    <source>
        <dbReference type="ARBA" id="ARBA00023077"/>
    </source>
</evidence>
<dbReference type="OrthoDB" id="9768177at2"/>
<keyword evidence="5 9" id="KW-0798">TonB box</keyword>
<dbReference type="InterPro" id="IPR023997">
    <property type="entry name" value="TonB-dep_OMP_SusC/RagA_CS"/>
</dbReference>
<dbReference type="Pfam" id="PF07715">
    <property type="entry name" value="Plug"/>
    <property type="match status" value="1"/>
</dbReference>
<evidence type="ECO:0000256" key="6">
    <source>
        <dbReference type="ARBA" id="ARBA00023136"/>
    </source>
</evidence>
<dbReference type="PROSITE" id="PS00018">
    <property type="entry name" value="EF_HAND_1"/>
    <property type="match status" value="1"/>
</dbReference>
<dbReference type="SUPFAM" id="SSF49464">
    <property type="entry name" value="Carboxypeptidase regulatory domain-like"/>
    <property type="match status" value="1"/>
</dbReference>
<evidence type="ECO:0000256" key="4">
    <source>
        <dbReference type="ARBA" id="ARBA00022692"/>
    </source>
</evidence>
<comment type="similarity">
    <text evidence="8 9">Belongs to the TonB-dependent receptor family.</text>
</comment>
<evidence type="ECO:0000256" key="9">
    <source>
        <dbReference type="RuleBase" id="RU003357"/>
    </source>
</evidence>
<dbReference type="InterPro" id="IPR036942">
    <property type="entry name" value="Beta-barrel_TonB_sf"/>
</dbReference>
<keyword evidence="6 8" id="KW-0472">Membrane</keyword>
<keyword evidence="7 8" id="KW-0998">Cell outer membrane</keyword>
<dbReference type="Gene3D" id="2.40.170.20">
    <property type="entry name" value="TonB-dependent receptor, beta-barrel domain"/>
    <property type="match status" value="1"/>
</dbReference>
<dbReference type="Pfam" id="PF13715">
    <property type="entry name" value="CarbopepD_reg_2"/>
    <property type="match status" value="1"/>
</dbReference>
<evidence type="ECO:0000256" key="8">
    <source>
        <dbReference type="PROSITE-ProRule" id="PRU01360"/>
    </source>
</evidence>
<keyword evidence="4 8" id="KW-0812">Transmembrane</keyword>
<evidence type="ECO:0000256" key="2">
    <source>
        <dbReference type="ARBA" id="ARBA00022448"/>
    </source>
</evidence>
<dbReference type="SUPFAM" id="SSF56935">
    <property type="entry name" value="Porins"/>
    <property type="match status" value="1"/>
</dbReference>
<feature type="domain" description="TonB-dependent receptor-like beta-barrel" evidence="11">
    <location>
        <begin position="410"/>
        <end position="905"/>
    </location>
</feature>
<gene>
    <name evidence="13" type="ORF">SAMN05444008_103146</name>
</gene>
<dbReference type="InterPro" id="IPR018247">
    <property type="entry name" value="EF_Hand_1_Ca_BS"/>
</dbReference>
<name>A0A1M4WUN7_9BACT</name>
<dbReference type="GO" id="GO:0009279">
    <property type="term" value="C:cell outer membrane"/>
    <property type="evidence" value="ECO:0007669"/>
    <property type="project" value="UniProtKB-SubCell"/>
</dbReference>
<evidence type="ECO:0000256" key="7">
    <source>
        <dbReference type="ARBA" id="ARBA00023237"/>
    </source>
</evidence>
<feature type="signal peptide" evidence="10">
    <location>
        <begin position="1"/>
        <end position="25"/>
    </location>
</feature>
<evidence type="ECO:0000259" key="11">
    <source>
        <dbReference type="Pfam" id="PF00593"/>
    </source>
</evidence>
<keyword evidence="2 8" id="KW-0813">Transport</keyword>
<dbReference type="STRING" id="1302690.BUE76_06665"/>
<organism evidence="13 14">
    <name type="scientific">Cnuella takakiae</name>
    <dbReference type="NCBI Taxonomy" id="1302690"/>
    <lineage>
        <taxon>Bacteria</taxon>
        <taxon>Pseudomonadati</taxon>
        <taxon>Bacteroidota</taxon>
        <taxon>Chitinophagia</taxon>
        <taxon>Chitinophagales</taxon>
        <taxon>Chitinophagaceae</taxon>
        <taxon>Cnuella</taxon>
    </lineage>
</organism>
<accession>A0A1M4WUN7</accession>
<dbReference type="InterPro" id="IPR000531">
    <property type="entry name" value="Beta-barrel_TonB"/>
</dbReference>
<dbReference type="NCBIfam" id="TIGR04057">
    <property type="entry name" value="SusC_RagA_signa"/>
    <property type="match status" value="1"/>
</dbReference>
<evidence type="ECO:0000313" key="14">
    <source>
        <dbReference type="Proteomes" id="UP000184368"/>
    </source>
</evidence>
<keyword evidence="14" id="KW-1185">Reference proteome</keyword>
<keyword evidence="3 8" id="KW-1134">Transmembrane beta strand</keyword>
<evidence type="ECO:0000256" key="3">
    <source>
        <dbReference type="ARBA" id="ARBA00022452"/>
    </source>
</evidence>
<dbReference type="AlphaFoldDB" id="A0A1M4WUN7"/>
<dbReference type="InterPro" id="IPR012910">
    <property type="entry name" value="Plug_dom"/>
</dbReference>
<dbReference type="Pfam" id="PF00593">
    <property type="entry name" value="TonB_dep_Rec_b-barrel"/>
    <property type="match status" value="1"/>
</dbReference>